<dbReference type="GO" id="GO:0005737">
    <property type="term" value="C:cytoplasm"/>
    <property type="evidence" value="ECO:0007669"/>
    <property type="project" value="TreeGrafter"/>
</dbReference>
<protein>
    <recommendedName>
        <fullName evidence="6">UbiD family decarboxylase</fullName>
    </recommendedName>
</protein>
<dbReference type="GO" id="GO:0016831">
    <property type="term" value="F:carboxy-lyase activity"/>
    <property type="evidence" value="ECO:0007669"/>
    <property type="project" value="InterPro"/>
</dbReference>
<evidence type="ECO:0000259" key="3">
    <source>
        <dbReference type="Pfam" id="PF20696"/>
    </source>
</evidence>
<dbReference type="GO" id="GO:0046281">
    <property type="term" value="P:cinnamic acid catabolic process"/>
    <property type="evidence" value="ECO:0007669"/>
    <property type="project" value="TreeGrafter"/>
</dbReference>
<keyword evidence="5" id="KW-1185">Reference proteome</keyword>
<sequence>MAVKDLREWIAKMEEFGDIKQVDGADVEEEIGVITDIYQQKPGSQALLFDNIPGYPKGYRVLSNSVISLNRIAFSLGLNYGVPGMEIVDSWRHKMRDFQPVPAVQKEAGSVLENVLLDDRINCMAFPTPKWHELDGGRYVGTACLVLTRDPDNQDWVNAGTYRVMVHDEKHLGLMISNGKHGRIMLEKYWSRGQACPVAVVVGEDPLLYMVSGMEIPYGVTEYEFAGAVQGRPVEVVKGPKTGIPVPADAELVFEGEIRPNDMRDEGPFGEWTGYYAGGVRPEPVITVTSILHRNNPIILGSSPAVPPSDTSYFRSPLRSAIVWNEIEAAGIPGIKGVWAHEAGAGRLLLIVSIKQLYGGHSRQAGLIASQCHGGAYTNRMVITVDDDIDIMDTNKVLWAMLTRADPTVDYEILQKCWSTRLDPLSYPVGQNIFNNRVIIDACRSYDRVLAGTFPEVATSSPAAVKMITEKWAHLFPVTQK</sequence>
<dbReference type="InterPro" id="IPR048304">
    <property type="entry name" value="UbiD_Rift_dom"/>
</dbReference>
<dbReference type="InterPro" id="IPR002830">
    <property type="entry name" value="UbiD"/>
</dbReference>
<dbReference type="RefSeq" id="WP_148134240.1">
    <property type="nucleotide sequence ID" value="NZ_CP017634.1"/>
</dbReference>
<evidence type="ECO:0008006" key="6">
    <source>
        <dbReference type="Google" id="ProtNLM"/>
    </source>
</evidence>
<dbReference type="SUPFAM" id="SSF50475">
    <property type="entry name" value="FMN-binding split barrel"/>
    <property type="match status" value="1"/>
</dbReference>
<feature type="domain" description="3-octaprenyl-4-hydroxybenzoate carboxy-lyase-like Rift-related" evidence="1">
    <location>
        <begin position="104"/>
        <end position="302"/>
    </location>
</feature>
<accession>A0A3G1KRD6</accession>
<dbReference type="PANTHER" id="PTHR30108:SF17">
    <property type="entry name" value="FERULIC ACID DECARBOXYLASE 1"/>
    <property type="match status" value="1"/>
</dbReference>
<proteinExistence type="predicted"/>
<feature type="domain" description="3-octaprenyl-4-hydroxybenzoate carboxy-lyase-like C-terminal" evidence="3">
    <location>
        <begin position="313"/>
        <end position="442"/>
    </location>
</feature>
<name>A0A3G1KRD6_FORW1</name>
<evidence type="ECO:0000313" key="5">
    <source>
        <dbReference type="Proteomes" id="UP000323521"/>
    </source>
</evidence>
<evidence type="ECO:0000259" key="1">
    <source>
        <dbReference type="Pfam" id="PF01977"/>
    </source>
</evidence>
<dbReference type="AlphaFoldDB" id="A0A3G1KRD6"/>
<gene>
    <name evidence="4" type="ORF">DCMF_09625</name>
</gene>
<evidence type="ECO:0000259" key="2">
    <source>
        <dbReference type="Pfam" id="PF20695"/>
    </source>
</evidence>
<dbReference type="KEGG" id="fwa:DCMF_09625"/>
<dbReference type="Pfam" id="PF20695">
    <property type="entry name" value="UbiD_N"/>
    <property type="match status" value="1"/>
</dbReference>
<reference evidence="4 5" key="1">
    <citation type="submission" date="2016-10" db="EMBL/GenBank/DDBJ databases">
        <title>Complete Genome Sequence of Peptococcaceae strain DCMF.</title>
        <authorList>
            <person name="Edwards R.J."/>
            <person name="Holland S.I."/>
            <person name="Deshpande N.P."/>
            <person name="Wong Y.K."/>
            <person name="Ertan H."/>
            <person name="Manefield M."/>
            <person name="Russell T.L."/>
            <person name="Lee M.J."/>
        </authorList>
    </citation>
    <scope>NUCLEOTIDE SEQUENCE [LARGE SCALE GENOMIC DNA]</scope>
    <source>
        <strain evidence="4 5">DCMF</strain>
    </source>
</reference>
<feature type="domain" description="3-octaprenyl-4-hydroxybenzoate carboxy-lyase-like N-terminal" evidence="2">
    <location>
        <begin position="10"/>
        <end position="80"/>
    </location>
</feature>
<dbReference type="InterPro" id="IPR049381">
    <property type="entry name" value="UbiD-like_C"/>
</dbReference>
<dbReference type="Gene3D" id="3.40.1670.10">
    <property type="entry name" value="UbiD C-terminal domain-like"/>
    <property type="match status" value="1"/>
</dbReference>
<organism evidence="4 5">
    <name type="scientific">Formimonas warabiya</name>
    <dbReference type="NCBI Taxonomy" id="1761012"/>
    <lineage>
        <taxon>Bacteria</taxon>
        <taxon>Bacillati</taxon>
        <taxon>Bacillota</taxon>
        <taxon>Clostridia</taxon>
        <taxon>Eubacteriales</taxon>
        <taxon>Peptococcaceae</taxon>
        <taxon>Candidatus Formimonas</taxon>
    </lineage>
</organism>
<dbReference type="Pfam" id="PF20696">
    <property type="entry name" value="UbiD_C"/>
    <property type="match status" value="1"/>
</dbReference>
<dbReference type="PANTHER" id="PTHR30108">
    <property type="entry name" value="3-OCTAPRENYL-4-HYDROXYBENZOATE CARBOXY-LYASE-RELATED"/>
    <property type="match status" value="1"/>
</dbReference>
<dbReference type="SUPFAM" id="SSF143968">
    <property type="entry name" value="UbiD C-terminal domain-like"/>
    <property type="match status" value="1"/>
</dbReference>
<dbReference type="Proteomes" id="UP000323521">
    <property type="component" value="Chromosome"/>
</dbReference>
<dbReference type="NCBIfam" id="TIGR00148">
    <property type="entry name" value="UbiD family decarboxylase"/>
    <property type="match status" value="1"/>
</dbReference>
<dbReference type="EMBL" id="CP017634">
    <property type="protein sequence ID" value="ATW25000.1"/>
    <property type="molecule type" value="Genomic_DNA"/>
</dbReference>
<dbReference type="Pfam" id="PF01977">
    <property type="entry name" value="UbiD"/>
    <property type="match status" value="1"/>
</dbReference>
<dbReference type="OrthoDB" id="9809841at2"/>
<dbReference type="GO" id="GO:0033494">
    <property type="term" value="P:ferulate metabolic process"/>
    <property type="evidence" value="ECO:0007669"/>
    <property type="project" value="TreeGrafter"/>
</dbReference>
<evidence type="ECO:0000313" key="4">
    <source>
        <dbReference type="EMBL" id="ATW25000.1"/>
    </source>
</evidence>
<dbReference type="InterPro" id="IPR049383">
    <property type="entry name" value="UbiD-like_N"/>
</dbReference>